<accession>A0ABV6XI26</accession>
<dbReference type="RefSeq" id="WP_380563135.1">
    <property type="nucleotide sequence ID" value="NZ_JBEUKS010000001.1"/>
</dbReference>
<evidence type="ECO:0000313" key="3">
    <source>
        <dbReference type="Proteomes" id="UP001592581"/>
    </source>
</evidence>
<organism evidence="2 3">
    <name type="scientific">Streptacidiphilus jeojiensis</name>
    <dbReference type="NCBI Taxonomy" id="3229225"/>
    <lineage>
        <taxon>Bacteria</taxon>
        <taxon>Bacillati</taxon>
        <taxon>Actinomycetota</taxon>
        <taxon>Actinomycetes</taxon>
        <taxon>Kitasatosporales</taxon>
        <taxon>Streptomycetaceae</taxon>
        <taxon>Streptacidiphilus</taxon>
    </lineage>
</organism>
<sequence>MNHSTDSDSTDWWGWVPVAVVRSVSGLRMLAPPRLADSSGALTVRTRLHLSPRDAEVLLELGGFLTHLAARDLAERVRLGEEHTREDFARRKRALTAVTSSRWAGTITRGNNEQWALARRTQAAHLAQLHAAIATLRSRLAVPIAACEVISRTLGYPSAGVRASKQRRLAKLEAVAASVGADALAGRVHVVRGGRALLHTRLHLEQAGMVVQEWERRWFEARCRIEADGESGKRHGNETISITPGGTVTVKLPPAVASRFAAHCDRRGRYTLEASCSFSFRSIEWRGQVEANRAVSYTIRFKEGRCYLSAAFTSPRPVLPEGMDDEQLMGAARAGGILGVDHNADHLAAWRLDAHGNPVGRPERIEVDYRGSSARRDAQVRLACSELIRCAKAAGATALVIEDLGFDTSREACGWAGASGRAFRKMVAGMPTAKFAVRLVAMAHRANLAVIVVDPAYSSRWGAAYWQRATSTAAHKTSRHDAAAIVIGRRGQGLGARRRAEKTVPRKTTEATATRKGGPRATTRGRVVTEDHRPTAAQTPTRPGRAPRTRACPEDRAHDARHRRPQATVQPAEDRSRQATEVQSWTQDALQLSE</sequence>
<feature type="compositionally biased region" description="Polar residues" evidence="1">
    <location>
        <begin position="579"/>
        <end position="594"/>
    </location>
</feature>
<gene>
    <name evidence="2" type="ORF">ABUW04_05190</name>
</gene>
<dbReference type="EMBL" id="JBEUKS010000001">
    <property type="protein sequence ID" value="MFC1437647.1"/>
    <property type="molecule type" value="Genomic_DNA"/>
</dbReference>
<comment type="caution">
    <text evidence="2">The sequence shown here is derived from an EMBL/GenBank/DDBJ whole genome shotgun (WGS) entry which is preliminary data.</text>
</comment>
<feature type="compositionally biased region" description="Low complexity" evidence="1">
    <location>
        <begin position="535"/>
        <end position="550"/>
    </location>
</feature>
<evidence type="ECO:0000313" key="2">
    <source>
        <dbReference type="EMBL" id="MFC1437647.1"/>
    </source>
</evidence>
<dbReference type="Proteomes" id="UP001592581">
    <property type="component" value="Unassembled WGS sequence"/>
</dbReference>
<protein>
    <submittedName>
        <fullName evidence="2">IS200/IS605 family accessory protein TnpB-related protein</fullName>
    </submittedName>
</protein>
<keyword evidence="3" id="KW-1185">Reference proteome</keyword>
<name>A0ABV6XI26_9ACTN</name>
<evidence type="ECO:0000256" key="1">
    <source>
        <dbReference type="SAM" id="MobiDB-lite"/>
    </source>
</evidence>
<feature type="region of interest" description="Disordered" evidence="1">
    <location>
        <begin position="490"/>
        <end position="594"/>
    </location>
</feature>
<proteinExistence type="predicted"/>
<reference evidence="2 3" key="1">
    <citation type="submission" date="2024-06" db="EMBL/GenBank/DDBJ databases">
        <authorList>
            <person name="Lee S.D."/>
        </authorList>
    </citation>
    <scope>NUCLEOTIDE SEQUENCE [LARGE SCALE GENOMIC DNA]</scope>
    <source>
        <strain evidence="2 3">N1-10</strain>
    </source>
</reference>